<comment type="caution">
    <text evidence="11">The sequence shown here is derived from an EMBL/GenBank/DDBJ whole genome shotgun (WGS) entry which is preliminary data.</text>
</comment>
<dbReference type="EC" id="2.3.1.269" evidence="9"/>
<feature type="transmembrane region" description="Helical" evidence="9">
    <location>
        <begin position="211"/>
        <end position="232"/>
    </location>
</feature>
<name>A0ABS7DE29_9GAMM</name>
<feature type="domain" description="CN hydrolase" evidence="10">
    <location>
        <begin position="244"/>
        <end position="488"/>
    </location>
</feature>
<dbReference type="PANTHER" id="PTHR38686:SF1">
    <property type="entry name" value="APOLIPOPROTEIN N-ACYLTRANSFERASE"/>
    <property type="match status" value="1"/>
</dbReference>
<keyword evidence="7 9" id="KW-0472">Membrane</keyword>
<reference evidence="11 12" key="1">
    <citation type="submission" date="2021-03" db="EMBL/GenBank/DDBJ databases">
        <title>Succinivibrio sp. nov. isolated from feces of cow.</title>
        <authorList>
            <person name="Choi J.-Y."/>
        </authorList>
    </citation>
    <scope>NUCLEOTIDE SEQUENCE [LARGE SCALE GENOMIC DNA]</scope>
    <source>
        <strain evidence="11 12">AGMB01872</strain>
    </source>
</reference>
<dbReference type="InterPro" id="IPR003010">
    <property type="entry name" value="C-N_Hydrolase"/>
</dbReference>
<sequence>MKYLYAVMAVFFGFIDLEKIKKLLLSKTGKFAGSVFTGYVMSLSLAPVNMWVLGVAGLVLFLMLSMFFETKKQVFFCTLSFFSAYAFSSINWIEFVMADFGKIPSALSYFVVLLFSTFYIALPYATTNAIAYKFAHKKKSIYVMCFVPVAFILGDVYIYYFLTGFPWTYIGYGFIDSPLKNYAPLTGVLGINLFVYIMCAALSLSVYRKYLFFPVAASILIFAVFLEGSSFVKREEQSVNVAMVQGNIEQSVRNDGSNIRYVLAKYWQLSKDLIEKDSLIIWPESAISYPYEYLKNYISDLDSAFKDKGATLITGTLSYKGKDEVYNSIITIGQSHKTGSQIYSYNKRALVPFGEVVPFASLLRPLGSIFVIPNSSFTYGLENQNPINTGKLSFTPAICYEAIFSGLVSSLDSKDTNGIVMLSVDSWFGPTKGPVQHLNIARMRAMELQKPMLRVTNSGISAYIDERGNIVDKLPSDVSDVLKTTFYPVKGQTLYSKFGNLFTYILCVILLTMGVASIIRKDDPNAEIIEKMVRS</sequence>
<evidence type="ECO:0000256" key="4">
    <source>
        <dbReference type="ARBA" id="ARBA00022679"/>
    </source>
</evidence>
<evidence type="ECO:0000256" key="8">
    <source>
        <dbReference type="ARBA" id="ARBA00023315"/>
    </source>
</evidence>
<dbReference type="Proteomes" id="UP000731465">
    <property type="component" value="Unassembled WGS sequence"/>
</dbReference>
<dbReference type="InterPro" id="IPR045378">
    <property type="entry name" value="LNT_N"/>
</dbReference>
<feature type="transmembrane region" description="Helical" evidence="9">
    <location>
        <begin position="41"/>
        <end position="62"/>
    </location>
</feature>
<gene>
    <name evidence="9 11" type="primary">lnt</name>
    <name evidence="11" type="ORF">J5V48_01425</name>
</gene>
<proteinExistence type="inferred from homology"/>
<feature type="transmembrane region" description="Helical" evidence="9">
    <location>
        <begin position="141"/>
        <end position="162"/>
    </location>
</feature>
<feature type="transmembrane region" description="Helical" evidence="9">
    <location>
        <begin position="74"/>
        <end position="95"/>
    </location>
</feature>
<keyword evidence="6 9" id="KW-1133">Transmembrane helix</keyword>
<dbReference type="CDD" id="cd07571">
    <property type="entry name" value="ALP_N-acyl_transferase"/>
    <property type="match status" value="1"/>
</dbReference>
<keyword evidence="5 9" id="KW-0812">Transmembrane</keyword>
<evidence type="ECO:0000256" key="1">
    <source>
        <dbReference type="ARBA" id="ARBA00004651"/>
    </source>
</evidence>
<organism evidence="11 12">
    <name type="scientific">Succinivibrio faecicola</name>
    <dbReference type="NCBI Taxonomy" id="2820300"/>
    <lineage>
        <taxon>Bacteria</taxon>
        <taxon>Pseudomonadati</taxon>
        <taxon>Pseudomonadota</taxon>
        <taxon>Gammaproteobacteria</taxon>
        <taxon>Aeromonadales</taxon>
        <taxon>Succinivibrionaceae</taxon>
        <taxon>Succinivibrio</taxon>
    </lineage>
</organism>
<evidence type="ECO:0000313" key="12">
    <source>
        <dbReference type="Proteomes" id="UP000731465"/>
    </source>
</evidence>
<comment type="similarity">
    <text evidence="2 9">Belongs to the CN hydrolase family. Apolipoprotein N-acyltransferase subfamily.</text>
</comment>
<keyword evidence="12" id="KW-1185">Reference proteome</keyword>
<dbReference type="HAMAP" id="MF_01148">
    <property type="entry name" value="Lnt"/>
    <property type="match status" value="1"/>
</dbReference>
<keyword evidence="4 9" id="KW-0808">Transferase</keyword>
<evidence type="ECO:0000256" key="5">
    <source>
        <dbReference type="ARBA" id="ARBA00022692"/>
    </source>
</evidence>
<evidence type="ECO:0000313" key="11">
    <source>
        <dbReference type="EMBL" id="MBW7569550.1"/>
    </source>
</evidence>
<evidence type="ECO:0000256" key="6">
    <source>
        <dbReference type="ARBA" id="ARBA00022989"/>
    </source>
</evidence>
<evidence type="ECO:0000256" key="9">
    <source>
        <dbReference type="HAMAP-Rule" id="MF_01148"/>
    </source>
</evidence>
<dbReference type="PANTHER" id="PTHR38686">
    <property type="entry name" value="APOLIPOPROTEIN N-ACYLTRANSFERASE"/>
    <property type="match status" value="1"/>
</dbReference>
<feature type="transmembrane region" description="Helical" evidence="9">
    <location>
        <begin position="501"/>
        <end position="519"/>
    </location>
</feature>
<dbReference type="Pfam" id="PF00795">
    <property type="entry name" value="CN_hydrolase"/>
    <property type="match status" value="1"/>
</dbReference>
<dbReference type="SUPFAM" id="SSF56317">
    <property type="entry name" value="Carbon-nitrogen hydrolase"/>
    <property type="match status" value="1"/>
</dbReference>
<accession>A0ABS7DE29</accession>
<comment type="function">
    <text evidence="9">Catalyzes the phospholipid dependent N-acylation of the N-terminal cysteine of apolipoprotein, the last step in lipoprotein maturation.</text>
</comment>
<dbReference type="Gene3D" id="3.60.110.10">
    <property type="entry name" value="Carbon-nitrogen hydrolase"/>
    <property type="match status" value="1"/>
</dbReference>
<dbReference type="InterPro" id="IPR004563">
    <property type="entry name" value="Apolipo_AcylTrfase"/>
</dbReference>
<evidence type="ECO:0000256" key="2">
    <source>
        <dbReference type="ARBA" id="ARBA00010065"/>
    </source>
</evidence>
<evidence type="ECO:0000259" key="10">
    <source>
        <dbReference type="PROSITE" id="PS50263"/>
    </source>
</evidence>
<dbReference type="PROSITE" id="PS50263">
    <property type="entry name" value="CN_HYDROLASE"/>
    <property type="match status" value="1"/>
</dbReference>
<feature type="transmembrane region" description="Helical" evidence="9">
    <location>
        <begin position="182"/>
        <end position="204"/>
    </location>
</feature>
<protein>
    <recommendedName>
        <fullName evidence="9">Apolipoprotein N-acyltransferase</fullName>
        <shortName evidence="9">ALP N-acyltransferase</shortName>
        <ecNumber evidence="9">2.3.1.269</ecNumber>
    </recommendedName>
</protein>
<feature type="transmembrane region" description="Helical" evidence="9">
    <location>
        <begin position="107"/>
        <end position="129"/>
    </location>
</feature>
<dbReference type="NCBIfam" id="TIGR00546">
    <property type="entry name" value="lnt"/>
    <property type="match status" value="1"/>
</dbReference>
<comment type="catalytic activity">
    <reaction evidence="9">
        <text>N-terminal S-1,2-diacyl-sn-glyceryl-L-cysteinyl-[lipoprotein] + a glycerophospholipid = N-acyl-S-1,2-diacyl-sn-glyceryl-L-cysteinyl-[lipoprotein] + a 2-acyl-sn-glycero-3-phospholipid + H(+)</text>
        <dbReference type="Rhea" id="RHEA:48228"/>
        <dbReference type="Rhea" id="RHEA-COMP:14681"/>
        <dbReference type="Rhea" id="RHEA-COMP:14684"/>
        <dbReference type="ChEBI" id="CHEBI:15378"/>
        <dbReference type="ChEBI" id="CHEBI:136912"/>
        <dbReference type="ChEBI" id="CHEBI:140656"/>
        <dbReference type="ChEBI" id="CHEBI:140657"/>
        <dbReference type="ChEBI" id="CHEBI:140660"/>
        <dbReference type="EC" id="2.3.1.269"/>
    </reaction>
</comment>
<evidence type="ECO:0000256" key="3">
    <source>
        <dbReference type="ARBA" id="ARBA00022475"/>
    </source>
</evidence>
<comment type="subcellular location">
    <subcellularLocation>
        <location evidence="1 9">Cell membrane</location>
        <topology evidence="1 9">Multi-pass membrane protein</topology>
    </subcellularLocation>
</comment>
<evidence type="ECO:0000256" key="7">
    <source>
        <dbReference type="ARBA" id="ARBA00023136"/>
    </source>
</evidence>
<dbReference type="Pfam" id="PF20154">
    <property type="entry name" value="LNT_N"/>
    <property type="match status" value="1"/>
</dbReference>
<dbReference type="EMBL" id="JAGFNY010000002">
    <property type="protein sequence ID" value="MBW7569550.1"/>
    <property type="molecule type" value="Genomic_DNA"/>
</dbReference>
<keyword evidence="3 9" id="KW-1003">Cell membrane</keyword>
<comment type="pathway">
    <text evidence="9">Protein modification; lipoprotein biosynthesis (N-acyl transfer).</text>
</comment>
<dbReference type="InterPro" id="IPR036526">
    <property type="entry name" value="C-N_Hydrolase_sf"/>
</dbReference>
<dbReference type="RefSeq" id="WP_219936201.1">
    <property type="nucleotide sequence ID" value="NZ_JAGFNY010000002.1"/>
</dbReference>
<keyword evidence="8 9" id="KW-0012">Acyltransferase</keyword>